<dbReference type="Proteomes" id="UP000621898">
    <property type="component" value="Unassembled WGS sequence"/>
</dbReference>
<gene>
    <name evidence="1" type="ORF">GCM10008098_10230</name>
</gene>
<protein>
    <submittedName>
        <fullName evidence="1">Uncharacterized protein</fullName>
    </submittedName>
</protein>
<dbReference type="RefSeq" id="WP_189440046.1">
    <property type="nucleotide sequence ID" value="NZ_BMXT01000001.1"/>
</dbReference>
<reference evidence="2" key="1">
    <citation type="journal article" date="2019" name="Int. J. Syst. Evol. Microbiol.">
        <title>The Global Catalogue of Microorganisms (GCM) 10K type strain sequencing project: providing services to taxonomists for standard genome sequencing and annotation.</title>
        <authorList>
            <consortium name="The Broad Institute Genomics Platform"/>
            <consortium name="The Broad Institute Genome Sequencing Center for Infectious Disease"/>
            <person name="Wu L."/>
            <person name="Ma J."/>
        </authorList>
    </citation>
    <scope>NUCLEOTIDE SEQUENCE [LARGE SCALE GENOMIC DNA]</scope>
    <source>
        <strain evidence="2">KCTC 22232</strain>
    </source>
</reference>
<accession>A0ABQ2ZP19</accession>
<dbReference type="EMBL" id="BMXT01000001">
    <property type="protein sequence ID" value="GGY19798.1"/>
    <property type="molecule type" value="Genomic_DNA"/>
</dbReference>
<keyword evidence="2" id="KW-1185">Reference proteome</keyword>
<sequence length="209" mass="21772">MNTRLQTAIVIAALGVSATGLSTKADACSISGYNVPSSLHWSLPHTLSNSVEAAVVEASAASGASPAANSAVASAVNPLQLLEPITGLWQFTFTAKNGAPVDAGFVTWHADGTEIMNSGKPPPTSNFCMGVYRHTSVYGYKLNHYALGWDATGTVFLGPASIREQIQLDRGGNTYSGTFSITQFAQDGTTVTQYVAGTVAAKRLTPDTN</sequence>
<evidence type="ECO:0000313" key="2">
    <source>
        <dbReference type="Proteomes" id="UP000621898"/>
    </source>
</evidence>
<name>A0ABQ2ZP19_9GAMM</name>
<evidence type="ECO:0000313" key="1">
    <source>
        <dbReference type="EMBL" id="GGY19798.1"/>
    </source>
</evidence>
<organism evidence="1 2">
    <name type="scientific">Rhodanobacter panaciterrae</name>
    <dbReference type="NCBI Taxonomy" id="490572"/>
    <lineage>
        <taxon>Bacteria</taxon>
        <taxon>Pseudomonadati</taxon>
        <taxon>Pseudomonadota</taxon>
        <taxon>Gammaproteobacteria</taxon>
        <taxon>Lysobacterales</taxon>
        <taxon>Rhodanobacteraceae</taxon>
        <taxon>Rhodanobacter</taxon>
    </lineage>
</organism>
<comment type="caution">
    <text evidence="1">The sequence shown here is derived from an EMBL/GenBank/DDBJ whole genome shotgun (WGS) entry which is preliminary data.</text>
</comment>
<proteinExistence type="predicted"/>